<dbReference type="InterPro" id="IPR000617">
    <property type="entry name" value="Napin/2SS/CON"/>
</dbReference>
<dbReference type="InterPro" id="IPR016140">
    <property type="entry name" value="Bifunc_inhib/LTP/seed_store"/>
</dbReference>
<dbReference type="Pfam" id="PF00234">
    <property type="entry name" value="Tryp_alpha_amyl"/>
    <property type="match status" value="1"/>
</dbReference>
<dbReference type="PANTHER" id="PTHR35496">
    <property type="entry name" value="2S SEED STORAGE PROTEIN 1-RELATED"/>
    <property type="match status" value="1"/>
</dbReference>
<dbReference type="SMART" id="SM00499">
    <property type="entry name" value="AAI"/>
    <property type="match status" value="1"/>
</dbReference>
<evidence type="ECO:0000313" key="6">
    <source>
        <dbReference type="EMBL" id="KAJ9182730.1"/>
    </source>
</evidence>
<feature type="chain" id="PRO_5045986205" description="Bifunctional inhibitor/plant lipid transfer protein/seed storage helical domain-containing protein" evidence="4">
    <location>
        <begin position="22"/>
        <end position="145"/>
    </location>
</feature>
<feature type="signal peptide" evidence="4">
    <location>
        <begin position="1"/>
        <end position="21"/>
    </location>
</feature>
<dbReference type="Gene3D" id="1.10.110.10">
    <property type="entry name" value="Plant lipid-transfer and hydrophobic proteins"/>
    <property type="match status" value="1"/>
</dbReference>
<evidence type="ECO:0000256" key="1">
    <source>
        <dbReference type="ARBA" id="ARBA00008262"/>
    </source>
</evidence>
<comment type="caution">
    <text evidence="6">The sequence shown here is derived from an EMBL/GenBank/DDBJ whole genome shotgun (WGS) entry which is preliminary data.</text>
</comment>
<feature type="domain" description="Bifunctional inhibitor/plant lipid transfer protein/seed storage helical" evidence="5">
    <location>
        <begin position="43"/>
        <end position="138"/>
    </location>
</feature>
<dbReference type="SUPFAM" id="SSF47699">
    <property type="entry name" value="Bifunctional inhibitor/lipid-transfer protein/seed storage 2S albumin"/>
    <property type="match status" value="1"/>
</dbReference>
<evidence type="ECO:0000259" key="5">
    <source>
        <dbReference type="SMART" id="SM00499"/>
    </source>
</evidence>
<evidence type="ECO:0000313" key="7">
    <source>
        <dbReference type="Proteomes" id="UP001174677"/>
    </source>
</evidence>
<dbReference type="PANTHER" id="PTHR35496:SF20">
    <property type="entry name" value="2S SEED STORAGE PROTEIN 1-RELATED"/>
    <property type="match status" value="1"/>
</dbReference>
<comment type="similarity">
    <text evidence="1">Belongs to the 2S seed storage albumins family.</text>
</comment>
<sequence>MAKQKHILITVLLVIIVNASAYRTIITTVEIDEPKPRTRTQSCRQEVEEKDLSSCVDYIGQSRKSPVLALQGVENQQEQVPRQCCSQVKQLRDDCQCEGITSVLKQQLEREEVGREEYKQAVQRANNIASSCGLSQRCQIQEPWY</sequence>
<protein>
    <recommendedName>
        <fullName evidence="5">Bifunctional inhibitor/plant lipid transfer protein/seed storage helical domain-containing protein</fullName>
    </recommendedName>
</protein>
<evidence type="ECO:0000256" key="4">
    <source>
        <dbReference type="SAM" id="SignalP"/>
    </source>
</evidence>
<organism evidence="6 7">
    <name type="scientific">Hevea brasiliensis</name>
    <name type="common">Para rubber tree</name>
    <name type="synonym">Siphonia brasiliensis</name>
    <dbReference type="NCBI Taxonomy" id="3981"/>
    <lineage>
        <taxon>Eukaryota</taxon>
        <taxon>Viridiplantae</taxon>
        <taxon>Streptophyta</taxon>
        <taxon>Embryophyta</taxon>
        <taxon>Tracheophyta</taxon>
        <taxon>Spermatophyta</taxon>
        <taxon>Magnoliopsida</taxon>
        <taxon>eudicotyledons</taxon>
        <taxon>Gunneridae</taxon>
        <taxon>Pentapetalae</taxon>
        <taxon>rosids</taxon>
        <taxon>fabids</taxon>
        <taxon>Malpighiales</taxon>
        <taxon>Euphorbiaceae</taxon>
        <taxon>Crotonoideae</taxon>
        <taxon>Micrandreae</taxon>
        <taxon>Hevea</taxon>
    </lineage>
</organism>
<accession>A0ABQ9MST3</accession>
<keyword evidence="3" id="KW-1015">Disulfide bond</keyword>
<dbReference type="InterPro" id="IPR036312">
    <property type="entry name" value="Bifun_inhib/LTP/seed_sf"/>
</dbReference>
<reference evidence="6" key="1">
    <citation type="journal article" date="2023" name="Plant Biotechnol. J.">
        <title>Chromosome-level wild Hevea brasiliensis genome provides new tools for genomic-assisted breeding and valuable loci to elevate rubber yield.</title>
        <authorList>
            <person name="Cheng H."/>
            <person name="Song X."/>
            <person name="Hu Y."/>
            <person name="Wu T."/>
            <person name="Yang Q."/>
            <person name="An Z."/>
            <person name="Feng S."/>
            <person name="Deng Z."/>
            <person name="Wu W."/>
            <person name="Zeng X."/>
            <person name="Tu M."/>
            <person name="Wang X."/>
            <person name="Huang H."/>
        </authorList>
    </citation>
    <scope>NUCLEOTIDE SEQUENCE</scope>
    <source>
        <strain evidence="6">MT/VB/25A 57/8</strain>
    </source>
</reference>
<evidence type="ECO:0000256" key="3">
    <source>
        <dbReference type="ARBA" id="ARBA00023157"/>
    </source>
</evidence>
<keyword evidence="2 4" id="KW-0732">Signal</keyword>
<evidence type="ECO:0000256" key="2">
    <source>
        <dbReference type="ARBA" id="ARBA00022729"/>
    </source>
</evidence>
<dbReference type="Proteomes" id="UP001174677">
    <property type="component" value="Chromosome 4"/>
</dbReference>
<keyword evidence="7" id="KW-1185">Reference proteome</keyword>
<dbReference type="EMBL" id="JARPOI010000004">
    <property type="protein sequence ID" value="KAJ9182730.1"/>
    <property type="molecule type" value="Genomic_DNA"/>
</dbReference>
<proteinExistence type="inferred from homology"/>
<name>A0ABQ9MST3_HEVBR</name>
<gene>
    <name evidence="6" type="ORF">P3X46_006690</name>
</gene>